<evidence type="ECO:0000256" key="7">
    <source>
        <dbReference type="ARBA" id="ARBA00022989"/>
    </source>
</evidence>
<dbReference type="PROSITE" id="PS00543">
    <property type="entry name" value="HLYD_FAMILY"/>
    <property type="match status" value="1"/>
</dbReference>
<evidence type="ECO:0000256" key="6">
    <source>
        <dbReference type="ARBA" id="ARBA00022692"/>
    </source>
</evidence>
<feature type="region of interest" description="Disordered" evidence="11">
    <location>
        <begin position="1"/>
        <end position="27"/>
    </location>
</feature>
<keyword evidence="7 9" id="KW-1133">Transmembrane helix</keyword>
<evidence type="ECO:0000256" key="9">
    <source>
        <dbReference type="RuleBase" id="RU365093"/>
    </source>
</evidence>
<dbReference type="SUPFAM" id="SSF111369">
    <property type="entry name" value="HlyD-like secretion proteins"/>
    <property type="match status" value="1"/>
</dbReference>
<feature type="region of interest" description="Disordered" evidence="11">
    <location>
        <begin position="407"/>
        <end position="429"/>
    </location>
</feature>
<gene>
    <name evidence="13" type="ORF">ABEG18_26215</name>
</gene>
<evidence type="ECO:0000256" key="4">
    <source>
        <dbReference type="ARBA" id="ARBA00022475"/>
    </source>
</evidence>
<dbReference type="InterPro" id="IPR006144">
    <property type="entry name" value="Secretion_HlyD_CS"/>
</dbReference>
<evidence type="ECO:0000256" key="11">
    <source>
        <dbReference type="SAM" id="MobiDB-lite"/>
    </source>
</evidence>
<comment type="similarity">
    <text evidence="2 9">Belongs to the membrane fusion protein (MFP) (TC 8.A.1) family.</text>
</comment>
<evidence type="ECO:0000256" key="5">
    <source>
        <dbReference type="ARBA" id="ARBA00022519"/>
    </source>
</evidence>
<protein>
    <recommendedName>
        <fullName evidence="9">Membrane fusion protein (MFP) family protein</fullName>
    </recommendedName>
</protein>
<keyword evidence="6 9" id="KW-0812">Transmembrane</keyword>
<name>A0AAU7JFF3_9HYPH</name>
<dbReference type="InterPro" id="IPR058982">
    <property type="entry name" value="Beta-barrel_AprE"/>
</dbReference>
<dbReference type="Gene3D" id="2.40.30.170">
    <property type="match status" value="1"/>
</dbReference>
<dbReference type="AlphaFoldDB" id="A0AAU7JFF3"/>
<accession>A0AAU7JFF3</accession>
<dbReference type="PRINTS" id="PR01490">
    <property type="entry name" value="RTXTOXIND"/>
</dbReference>
<feature type="transmembrane region" description="Helical" evidence="9">
    <location>
        <begin position="51"/>
        <end position="74"/>
    </location>
</feature>
<dbReference type="InterPro" id="IPR050739">
    <property type="entry name" value="MFP"/>
</dbReference>
<reference evidence="13" key="1">
    <citation type="submission" date="2024-05" db="EMBL/GenBank/DDBJ databases">
        <authorList>
            <person name="Kim S."/>
            <person name="Heo J."/>
            <person name="Choi H."/>
            <person name="Choi Y."/>
            <person name="Kwon S.-W."/>
            <person name="Kim Y."/>
        </authorList>
    </citation>
    <scope>NUCLEOTIDE SEQUENCE</scope>
    <source>
        <strain evidence="13">KACC 23698</strain>
    </source>
</reference>
<evidence type="ECO:0000313" key="13">
    <source>
        <dbReference type="EMBL" id="XBO39127.1"/>
    </source>
</evidence>
<feature type="compositionally biased region" description="Basic and acidic residues" evidence="11">
    <location>
        <begin position="407"/>
        <end position="422"/>
    </location>
</feature>
<keyword evidence="4 9" id="KW-1003">Cell membrane</keyword>
<keyword evidence="10" id="KW-0175">Coiled coil</keyword>
<evidence type="ECO:0000256" key="2">
    <source>
        <dbReference type="ARBA" id="ARBA00009477"/>
    </source>
</evidence>
<evidence type="ECO:0000256" key="8">
    <source>
        <dbReference type="ARBA" id="ARBA00023136"/>
    </source>
</evidence>
<organism evidence="13">
    <name type="scientific">Alsobacter sp. KACC 23698</name>
    <dbReference type="NCBI Taxonomy" id="3149229"/>
    <lineage>
        <taxon>Bacteria</taxon>
        <taxon>Pseudomonadati</taxon>
        <taxon>Pseudomonadota</taxon>
        <taxon>Alphaproteobacteria</taxon>
        <taxon>Hyphomicrobiales</taxon>
        <taxon>Alsobacteraceae</taxon>
        <taxon>Alsobacter</taxon>
    </lineage>
</organism>
<dbReference type="InterPro" id="IPR010129">
    <property type="entry name" value="T1SS_HlyD"/>
</dbReference>
<feature type="domain" description="AprE-like beta-barrel" evidence="12">
    <location>
        <begin position="358"/>
        <end position="411"/>
    </location>
</feature>
<dbReference type="RefSeq" id="WP_406855968.1">
    <property type="nucleotide sequence ID" value="NZ_CP157484.1"/>
</dbReference>
<comment type="subcellular location">
    <subcellularLocation>
        <location evidence="1 9">Cell inner membrane</location>
        <topology evidence="1 9">Single-pass membrane protein</topology>
    </subcellularLocation>
</comment>
<evidence type="ECO:0000256" key="10">
    <source>
        <dbReference type="SAM" id="Coils"/>
    </source>
</evidence>
<evidence type="ECO:0000259" key="12">
    <source>
        <dbReference type="Pfam" id="PF26002"/>
    </source>
</evidence>
<proteinExistence type="inferred from homology"/>
<evidence type="ECO:0000256" key="3">
    <source>
        <dbReference type="ARBA" id="ARBA00022448"/>
    </source>
</evidence>
<feature type="compositionally biased region" description="Pro residues" evidence="11">
    <location>
        <begin position="1"/>
        <end position="22"/>
    </location>
</feature>
<dbReference type="NCBIfam" id="TIGR01843">
    <property type="entry name" value="type_I_hlyD"/>
    <property type="match status" value="1"/>
</dbReference>
<evidence type="ECO:0000256" key="1">
    <source>
        <dbReference type="ARBA" id="ARBA00004377"/>
    </source>
</evidence>
<dbReference type="PANTHER" id="PTHR30386:SF27">
    <property type="entry name" value="MEMBRANE FUSION PROTEIN (MFP) FAMILY PROTEIN"/>
    <property type="match status" value="1"/>
</dbReference>
<keyword evidence="3 9" id="KW-0813">Transport</keyword>
<keyword evidence="8 9" id="KW-0472">Membrane</keyword>
<dbReference type="GO" id="GO:0005886">
    <property type="term" value="C:plasma membrane"/>
    <property type="evidence" value="ECO:0007669"/>
    <property type="project" value="UniProtKB-SubCell"/>
</dbReference>
<sequence length="493" mass="52872">MNAVSPPPAPDDAAPAPRPPSPAFARPRVSRADAEFLPAALEVLEQPASPIAMAFLLTICAFAFAALAWAWLGWTDIVAVAHGKLQPTGRVKVVQPLETGRVRAIAAQNGASVQEGDVLVELDPDDSVADARAAEAAFASWRAEALRRDDVIAQASAQLRAPAAAAWPDFVPAPTRAREDAVRRADLRNLAGQLASLDARAAQKRSERQRMVYTIAAQEALIGTLQERVTMRATLLGANAGTRSGVIDATESLHYQRMVLAGQQGQLAEAERAIEAIQAERDRTLSAFLADNTTRMAEAQRQAEEAEQRWARARLKVERMTLRSPAAGVVQASSVTSLGQVLAAGQEVMRVVPRDAALEIEVYLENKDIGFVAVGQEASIKVEAFPFTRYGVLEARVTRVAKDAIPEPDARQIEGDPSRSADNRSSTGAERVRSLVFPVVLTPSATHVMADGRAAPLSPGMAVSAEIKTGQRRILEYLLSPLAATTSEALRER</sequence>
<dbReference type="Gene3D" id="2.40.50.100">
    <property type="match status" value="1"/>
</dbReference>
<keyword evidence="5 9" id="KW-0997">Cell inner membrane</keyword>
<dbReference type="GO" id="GO:0009306">
    <property type="term" value="P:protein secretion"/>
    <property type="evidence" value="ECO:0007669"/>
    <property type="project" value="InterPro"/>
</dbReference>
<dbReference type="EMBL" id="CP157484">
    <property type="protein sequence ID" value="XBO39127.1"/>
    <property type="molecule type" value="Genomic_DNA"/>
</dbReference>
<feature type="coiled-coil region" evidence="10">
    <location>
        <begin position="260"/>
        <end position="323"/>
    </location>
</feature>
<dbReference type="Pfam" id="PF26002">
    <property type="entry name" value="Beta-barrel_AprE"/>
    <property type="match status" value="1"/>
</dbReference>
<dbReference type="PANTHER" id="PTHR30386">
    <property type="entry name" value="MEMBRANE FUSION SUBUNIT OF EMRAB-TOLC MULTIDRUG EFFLUX PUMP"/>
    <property type="match status" value="1"/>
</dbReference>